<dbReference type="AlphaFoldDB" id="A0A1Y1VI27"/>
<dbReference type="EMBL" id="MCFH01000007">
    <property type="protein sequence ID" value="ORX56683.1"/>
    <property type="molecule type" value="Genomic_DNA"/>
</dbReference>
<dbReference type="Pfam" id="PF10191">
    <property type="entry name" value="COG7"/>
    <property type="match status" value="1"/>
</dbReference>
<accession>A0A1Y1VI27</accession>
<sequence>MISNNSNNSSSKQKLESIFTNVEKKKSISSLTTPTSVLSPTITGSYNNTIGLDLSELKEKDADVKGWINKMLSSSMPLPNVKSIESSTNINSEISPTFAASPSSTASPTTDNNVPQQSSILLIKLENAGQQISKSIEKISNEVVKNIPRVMYDIENMRKDIRIMQESINHVRMEYRKFNTDSSEVIQPMFLLDTIRLRMEDTRKLLKEAENWSNLSLEMDDIFNNKEYERAAVTLEDAQKSLALLKNSSDYEEKRELLRKYLNRLEAELSPLLLQTIKSKDIKNLKKYQKIFKKIDRESEFYGCYFRNVKQEIIRYWMGFEVKDSEQQEIVVPITPLMPSPNKEDKEDKKEEDDNILIINSTNPHNLSFVEWIPSYFDELYSIIVKEFNWSANIFKQPGDVVCHLINESNKHLKPSFSQRLESFKSSDGSHFVISLINIYKVVENFAQTVEHNILFQRDTSRFLKMSTFAPTCINSSVMSRFNKNYHLGNWGEYLFEPFLPYQQNFANLEYNYLIEQLKNLFKPDVMAHKSPNELVDHLHLSVDKIFNKIEGTIQRCIDLTYGYACPHTLKIINDYLITSLEKYSDILRVIRSRTEIKLISKIKEEHKLGIHSPLASTTSINNSSRSSLESINDADEDLLQERNRQVWFNFQLGFKLLGVCCLFDKEIKRVELQELPQFFEMIFSNRKTLEETNDLLTQLNSILKINHADSEYEIQLDSPVVKKNESKVFNSEGDDIKDNSFGEVIGQEENHEDSNNSNLVQDNAVKLEKEDSEKQQKYLQKAAKELQIFEELYRSQNVGSVISREMIRLSSLNNYELKECIRIITKQYYQTKMDTSTKNSNTNTTESQASAILMDMPELELLPQDKIRSTILNNVKAQMSNITSECQHFIYDAIFLIIDEQLSDLFNKERWSHVTSTKTSPFNFEIPQFSLSPSSYIINIGEHLLSLPQHLELYINDEALTYSVNTLPYCQPMVFLTNSLLEDINITPSKSTEENQHQDDESEFEEPSGHMWIVSLCNGTMNKYIKNIMNIKELTAQESKQLGTDISYLINIFGALEIYVSPILNSINNFSHMNDKELLKRKEELESILNKQLNLNEDNNITENENNENLKEDNGISSSMMLMLTEHEEYELIKLWIKIRNINEI</sequence>
<keyword evidence="6" id="KW-0333">Golgi apparatus</keyword>
<dbReference type="GO" id="GO:0006890">
    <property type="term" value="P:retrograde vesicle-mediated transport, Golgi to endoplasmic reticulum"/>
    <property type="evidence" value="ECO:0007669"/>
    <property type="project" value="TreeGrafter"/>
</dbReference>
<dbReference type="GO" id="GO:0006886">
    <property type="term" value="P:intracellular protein transport"/>
    <property type="evidence" value="ECO:0007669"/>
    <property type="project" value="InterPro"/>
</dbReference>
<dbReference type="OrthoDB" id="249612at2759"/>
<evidence type="ECO:0000256" key="5">
    <source>
        <dbReference type="ARBA" id="ARBA00022927"/>
    </source>
</evidence>
<evidence type="ECO:0000256" key="1">
    <source>
        <dbReference type="ARBA" id="ARBA00004395"/>
    </source>
</evidence>
<evidence type="ECO:0000313" key="10">
    <source>
        <dbReference type="EMBL" id="ORX56683.1"/>
    </source>
</evidence>
<gene>
    <name evidence="10" type="ORF">BCR36DRAFT_320308</name>
</gene>
<evidence type="ECO:0000313" key="11">
    <source>
        <dbReference type="Proteomes" id="UP000193719"/>
    </source>
</evidence>
<name>A0A1Y1VI27_9FUNG</name>
<feature type="coiled-coil region" evidence="9">
    <location>
        <begin position="228"/>
        <end position="268"/>
    </location>
</feature>
<protein>
    <recommendedName>
        <fullName evidence="3">Conserved oligomeric Golgi complex subunit 7</fullName>
    </recommendedName>
    <alternativeName>
        <fullName evidence="8">Component of oligomeric Golgi complex 7</fullName>
    </alternativeName>
</protein>
<dbReference type="InterPro" id="IPR019335">
    <property type="entry name" value="COG7"/>
</dbReference>
<dbReference type="GO" id="GO:0017119">
    <property type="term" value="C:Golgi transport complex"/>
    <property type="evidence" value="ECO:0007669"/>
    <property type="project" value="InterPro"/>
</dbReference>
<keyword evidence="4" id="KW-0813">Transport</keyword>
<evidence type="ECO:0000256" key="4">
    <source>
        <dbReference type="ARBA" id="ARBA00022448"/>
    </source>
</evidence>
<keyword evidence="7" id="KW-0472">Membrane</keyword>
<keyword evidence="5" id="KW-0653">Protein transport</keyword>
<evidence type="ECO:0000256" key="6">
    <source>
        <dbReference type="ARBA" id="ARBA00023034"/>
    </source>
</evidence>
<evidence type="ECO:0000256" key="2">
    <source>
        <dbReference type="ARBA" id="ARBA00005831"/>
    </source>
</evidence>
<proteinExistence type="inferred from homology"/>
<reference evidence="10 11" key="2">
    <citation type="submission" date="2016-08" db="EMBL/GenBank/DDBJ databases">
        <title>Pervasive Adenine N6-methylation of Active Genes in Fungi.</title>
        <authorList>
            <consortium name="DOE Joint Genome Institute"/>
            <person name="Mondo S.J."/>
            <person name="Dannebaum R.O."/>
            <person name="Kuo R.C."/>
            <person name="Labutti K."/>
            <person name="Haridas S."/>
            <person name="Kuo A."/>
            <person name="Salamov A."/>
            <person name="Ahrendt S.R."/>
            <person name="Lipzen A."/>
            <person name="Sullivan W."/>
            <person name="Andreopoulos W.B."/>
            <person name="Clum A."/>
            <person name="Lindquist E."/>
            <person name="Daum C."/>
            <person name="Ramamoorthy G.K."/>
            <person name="Gryganskyi A."/>
            <person name="Culley D."/>
            <person name="Magnuson J.K."/>
            <person name="James T.Y."/>
            <person name="O'Malley M.A."/>
            <person name="Stajich J.E."/>
            <person name="Spatafora J.W."/>
            <person name="Visel A."/>
            <person name="Grigoriev I.V."/>
        </authorList>
    </citation>
    <scope>NUCLEOTIDE SEQUENCE [LARGE SCALE GENOMIC DNA]</scope>
    <source>
        <strain evidence="11">finn</strain>
    </source>
</reference>
<dbReference type="GO" id="GO:0000139">
    <property type="term" value="C:Golgi membrane"/>
    <property type="evidence" value="ECO:0007669"/>
    <property type="project" value="UniProtKB-SubCell"/>
</dbReference>
<evidence type="ECO:0000256" key="8">
    <source>
        <dbReference type="ARBA" id="ARBA00031345"/>
    </source>
</evidence>
<comment type="subcellular location">
    <subcellularLocation>
        <location evidence="1">Golgi apparatus membrane</location>
        <topology evidence="1">Peripheral membrane protein</topology>
    </subcellularLocation>
</comment>
<evidence type="ECO:0000256" key="3">
    <source>
        <dbReference type="ARBA" id="ARBA00020984"/>
    </source>
</evidence>
<comment type="similarity">
    <text evidence="2">Belongs to the COG7 family.</text>
</comment>
<evidence type="ECO:0000256" key="9">
    <source>
        <dbReference type="SAM" id="Coils"/>
    </source>
</evidence>
<dbReference type="GO" id="GO:0007030">
    <property type="term" value="P:Golgi organization"/>
    <property type="evidence" value="ECO:0007669"/>
    <property type="project" value="TreeGrafter"/>
</dbReference>
<organism evidence="10 11">
    <name type="scientific">Piromyces finnis</name>
    <dbReference type="NCBI Taxonomy" id="1754191"/>
    <lineage>
        <taxon>Eukaryota</taxon>
        <taxon>Fungi</taxon>
        <taxon>Fungi incertae sedis</taxon>
        <taxon>Chytridiomycota</taxon>
        <taxon>Chytridiomycota incertae sedis</taxon>
        <taxon>Neocallimastigomycetes</taxon>
        <taxon>Neocallimastigales</taxon>
        <taxon>Neocallimastigaceae</taxon>
        <taxon>Piromyces</taxon>
    </lineage>
</organism>
<dbReference type="Proteomes" id="UP000193719">
    <property type="component" value="Unassembled WGS sequence"/>
</dbReference>
<keyword evidence="11" id="KW-1185">Reference proteome</keyword>
<keyword evidence="9" id="KW-0175">Coiled coil</keyword>
<dbReference type="PANTHER" id="PTHR21443:SF0">
    <property type="entry name" value="CONSERVED OLIGOMERIC GOLGI COMPLEX SUBUNIT 7"/>
    <property type="match status" value="1"/>
</dbReference>
<dbReference type="STRING" id="1754191.A0A1Y1VI27"/>
<comment type="caution">
    <text evidence="10">The sequence shown here is derived from an EMBL/GenBank/DDBJ whole genome shotgun (WGS) entry which is preliminary data.</text>
</comment>
<evidence type="ECO:0000256" key="7">
    <source>
        <dbReference type="ARBA" id="ARBA00023136"/>
    </source>
</evidence>
<dbReference type="PANTHER" id="PTHR21443">
    <property type="entry name" value="CONSERVED OLIGOMERIC GOLGI COMPLEX COMPONENT 7"/>
    <property type="match status" value="1"/>
</dbReference>
<reference evidence="10 11" key="1">
    <citation type="submission" date="2016-08" db="EMBL/GenBank/DDBJ databases">
        <title>Genomes of anaerobic fungi encode conserved fungal cellulosomes for biomass hydrolysis.</title>
        <authorList>
            <consortium name="DOE Joint Genome Institute"/>
            <person name="Haitjema C.H."/>
            <person name="Gilmore S.P."/>
            <person name="Henske J.K."/>
            <person name="Solomon K.V."/>
            <person name="De Groot R."/>
            <person name="Kuo A."/>
            <person name="Mondo S.J."/>
            <person name="Salamov A.A."/>
            <person name="Labutti K."/>
            <person name="Zhao Z."/>
            <person name="Chiniquy J."/>
            <person name="Barry K."/>
            <person name="Brewer H.M."/>
            <person name="Purvine S.O."/>
            <person name="Wright A.T."/>
            <person name="Boxma B."/>
            <person name="Van Alen T."/>
            <person name="Hackstein J.H."/>
            <person name="Baker S.E."/>
            <person name="Grigoriev I.V."/>
            <person name="O'Malley M.A."/>
        </authorList>
    </citation>
    <scope>NUCLEOTIDE SEQUENCE [LARGE SCALE GENOMIC DNA]</scope>
    <source>
        <strain evidence="11">finn</strain>
    </source>
</reference>